<dbReference type="SUPFAM" id="SSF48403">
    <property type="entry name" value="Ankyrin repeat"/>
    <property type="match status" value="1"/>
</dbReference>
<keyword evidence="2" id="KW-1185">Reference proteome</keyword>
<organism evidence="1 2">
    <name type="scientific">Immersiella caudata</name>
    <dbReference type="NCBI Taxonomy" id="314043"/>
    <lineage>
        <taxon>Eukaryota</taxon>
        <taxon>Fungi</taxon>
        <taxon>Dikarya</taxon>
        <taxon>Ascomycota</taxon>
        <taxon>Pezizomycotina</taxon>
        <taxon>Sordariomycetes</taxon>
        <taxon>Sordariomycetidae</taxon>
        <taxon>Sordariales</taxon>
        <taxon>Lasiosphaeriaceae</taxon>
        <taxon>Immersiella</taxon>
    </lineage>
</organism>
<reference evidence="1" key="1">
    <citation type="submission" date="2023-06" db="EMBL/GenBank/DDBJ databases">
        <title>Genome-scale phylogeny and comparative genomics of the fungal order Sordariales.</title>
        <authorList>
            <consortium name="Lawrence Berkeley National Laboratory"/>
            <person name="Hensen N."/>
            <person name="Bonometti L."/>
            <person name="Westerberg I."/>
            <person name="Brannstrom I.O."/>
            <person name="Guillou S."/>
            <person name="Cros-Aarteil S."/>
            <person name="Calhoun S."/>
            <person name="Haridas S."/>
            <person name="Kuo A."/>
            <person name="Mondo S."/>
            <person name="Pangilinan J."/>
            <person name="Riley R."/>
            <person name="Labutti K."/>
            <person name="Andreopoulos B."/>
            <person name="Lipzen A."/>
            <person name="Chen C."/>
            <person name="Yanf M."/>
            <person name="Daum C."/>
            <person name="Ng V."/>
            <person name="Clum A."/>
            <person name="Steindorff A."/>
            <person name="Ohm R."/>
            <person name="Martin F."/>
            <person name="Silar P."/>
            <person name="Natvig D."/>
            <person name="Lalanne C."/>
            <person name="Gautier V."/>
            <person name="Ament-Velasquez S.L."/>
            <person name="Kruys A."/>
            <person name="Hutchinson M.I."/>
            <person name="Powell A.J."/>
            <person name="Barry K."/>
            <person name="Miller A.N."/>
            <person name="Grigoriev I.V."/>
            <person name="Debuchy R."/>
            <person name="Gladieux P."/>
            <person name="Thoren M.H."/>
            <person name="Johannesson H."/>
        </authorList>
    </citation>
    <scope>NUCLEOTIDE SEQUENCE</scope>
    <source>
        <strain evidence="1">CBS 606.72</strain>
    </source>
</reference>
<proteinExistence type="predicted"/>
<evidence type="ECO:0000313" key="1">
    <source>
        <dbReference type="EMBL" id="KAK0619123.1"/>
    </source>
</evidence>
<name>A0AA39WPC5_9PEZI</name>
<dbReference type="AlphaFoldDB" id="A0AA39WPC5"/>
<protein>
    <submittedName>
        <fullName evidence="1">Uncharacterized protein</fullName>
    </submittedName>
</protein>
<gene>
    <name evidence="1" type="ORF">B0T14DRAFT_566015</name>
</gene>
<dbReference type="Proteomes" id="UP001175000">
    <property type="component" value="Unassembled WGS sequence"/>
</dbReference>
<dbReference type="Gene3D" id="1.25.40.20">
    <property type="entry name" value="Ankyrin repeat-containing domain"/>
    <property type="match status" value="1"/>
</dbReference>
<comment type="caution">
    <text evidence="1">The sequence shown here is derived from an EMBL/GenBank/DDBJ whole genome shotgun (WGS) entry which is preliminary data.</text>
</comment>
<accession>A0AA39WPC5</accession>
<sequence>MDSPQPQSDRNMTGRCPSEILLMIGACLQNLDDRPEAYTSMLAKLARTCQLLHSPFEDELYKCGVQHQGSSVMVWAASEGVIPTMEKAISRSAFVDTKGQHRQTRLKLLSKKLPKTYPTAPWVSVDHGRLRDLSRIDGTALHYTAANGQDAAVAWLLDQGSSLERLRCHAPL</sequence>
<dbReference type="EMBL" id="JAULSU010000004">
    <property type="protein sequence ID" value="KAK0619123.1"/>
    <property type="molecule type" value="Genomic_DNA"/>
</dbReference>
<evidence type="ECO:0000313" key="2">
    <source>
        <dbReference type="Proteomes" id="UP001175000"/>
    </source>
</evidence>
<dbReference type="InterPro" id="IPR036770">
    <property type="entry name" value="Ankyrin_rpt-contain_sf"/>
</dbReference>